<gene>
    <name evidence="2" type="ORF">LCGC14_1782400</name>
</gene>
<comment type="caution">
    <text evidence="2">The sequence shown here is derived from an EMBL/GenBank/DDBJ whole genome shotgun (WGS) entry which is preliminary data.</text>
</comment>
<evidence type="ECO:0000259" key="1">
    <source>
        <dbReference type="Pfam" id="PF07244"/>
    </source>
</evidence>
<dbReference type="EMBL" id="LAZR01016876">
    <property type="protein sequence ID" value="KKM02641.1"/>
    <property type="molecule type" value="Genomic_DNA"/>
</dbReference>
<feature type="domain" description="POTRA" evidence="1">
    <location>
        <begin position="30"/>
        <end position="102"/>
    </location>
</feature>
<dbReference type="Gene3D" id="3.10.20.310">
    <property type="entry name" value="membrane protein fhac"/>
    <property type="match status" value="1"/>
</dbReference>
<dbReference type="GO" id="GO:0019867">
    <property type="term" value="C:outer membrane"/>
    <property type="evidence" value="ECO:0007669"/>
    <property type="project" value="InterPro"/>
</dbReference>
<dbReference type="InterPro" id="IPR010827">
    <property type="entry name" value="BamA/TamA_POTRA"/>
</dbReference>
<sequence>MNWKAHIILVIIFLLAFSSLIAEDDIIFLKQLTIKGNKVTRETYIRSFITLEEGKTYDLDTIIEKINESRSKLEHTELFTNIFFDDELDDENNLILTVQLREKNYLLFGPEGYFIYEDKVFYFNNLLYLSYINMFGISDIISVYVPVYENAGLFFNYSGSFNNKIFYMIDFKYLYSLRDGETWFSLSPGAGYRIKEDLNAGARLAINHHDFNTALFSPYIEIGTRDRRSSKIKTWYFTSITPYYGYNFNGTSMYGIDSGFHLYRDLFFKIVYSLNVDVNLQGGNVPDNLILKSNVRGTHFDLYQGNKRISLSNDLSVPLPWNNDLIIVPFVDTNVIGKDSLQFLIGGGIGLHWYTRFLDPFIMEIAFGKGIMLNFQKRL</sequence>
<dbReference type="AlphaFoldDB" id="A0A0F9J9X2"/>
<proteinExistence type="predicted"/>
<evidence type="ECO:0000313" key="2">
    <source>
        <dbReference type="EMBL" id="KKM02641.1"/>
    </source>
</evidence>
<organism evidence="2">
    <name type="scientific">marine sediment metagenome</name>
    <dbReference type="NCBI Taxonomy" id="412755"/>
    <lineage>
        <taxon>unclassified sequences</taxon>
        <taxon>metagenomes</taxon>
        <taxon>ecological metagenomes</taxon>
    </lineage>
</organism>
<dbReference type="Pfam" id="PF07244">
    <property type="entry name" value="POTRA"/>
    <property type="match status" value="1"/>
</dbReference>
<name>A0A0F9J9X2_9ZZZZ</name>
<protein>
    <recommendedName>
        <fullName evidence="1">POTRA domain-containing protein</fullName>
    </recommendedName>
</protein>
<accession>A0A0F9J9X2</accession>
<reference evidence="2" key="1">
    <citation type="journal article" date="2015" name="Nature">
        <title>Complex archaea that bridge the gap between prokaryotes and eukaryotes.</title>
        <authorList>
            <person name="Spang A."/>
            <person name="Saw J.H."/>
            <person name="Jorgensen S.L."/>
            <person name="Zaremba-Niedzwiedzka K."/>
            <person name="Martijn J."/>
            <person name="Lind A.E."/>
            <person name="van Eijk R."/>
            <person name="Schleper C."/>
            <person name="Guy L."/>
            <person name="Ettema T.J."/>
        </authorList>
    </citation>
    <scope>NUCLEOTIDE SEQUENCE</scope>
</reference>